<name>A0A0X8HSS6_9SACH</name>
<sequence length="327" mass="36807">MSFLFSADSSSNRKKTKPSFESIKSSDAYRELTTLSTVQRAKELRQDNIFKIVSNEANQVKVDILDIHARLLAEIESEKLQADEINQKLKTSANKLDRIAKRVTRLRNKHDANTKHQLKEIARHITDISESLADFNVMITEIVGLLGNVDLSLPEKDRLINNQQLNEIHYPLLYDLFRGKFPSRFEKHETPCIYNGTDMSPQPIQQSETELHTANSVMKPTLNEPQIMQPLSSGMELGGNGLIDQSPNMTNDHFKDSFSGNVMSVGYRKDADLSSSEDPLANTFNKEPIPNKLLLPKFQRSAPPQTAATLENVHITEPFSATSGRTT</sequence>
<dbReference type="RefSeq" id="XP_017987734.1">
    <property type="nucleotide sequence ID" value="XM_018131688.1"/>
</dbReference>
<dbReference type="STRING" id="45286.A0A0X8HSS6"/>
<dbReference type="AlphaFoldDB" id="A0A0X8HSS6"/>
<dbReference type="EMBL" id="CP014244">
    <property type="protein sequence ID" value="AMD20738.1"/>
    <property type="molecule type" value="Genomic_DNA"/>
</dbReference>
<dbReference type="GeneID" id="28723998"/>
<keyword evidence="1" id="KW-0175">Coiled coil</keyword>
<feature type="region of interest" description="Disordered" evidence="2">
    <location>
        <begin position="1"/>
        <end position="21"/>
    </location>
</feature>
<keyword evidence="4" id="KW-1185">Reference proteome</keyword>
<protein>
    <submittedName>
        <fullName evidence="3">HDL006Cp</fullName>
    </submittedName>
</protein>
<evidence type="ECO:0000313" key="3">
    <source>
        <dbReference type="EMBL" id="AMD20738.1"/>
    </source>
</evidence>
<reference evidence="3 4" key="1">
    <citation type="submission" date="2016-01" db="EMBL/GenBank/DDBJ databases">
        <title>Genome sequence of the yeast Holleya sinecauda.</title>
        <authorList>
            <person name="Dietrich F.S."/>
        </authorList>
    </citation>
    <scope>NUCLEOTIDE SEQUENCE [LARGE SCALE GENOMIC DNA]</scope>
    <source>
        <strain evidence="3 4">ATCC 58844</strain>
    </source>
</reference>
<evidence type="ECO:0000256" key="2">
    <source>
        <dbReference type="SAM" id="MobiDB-lite"/>
    </source>
</evidence>
<dbReference type="Proteomes" id="UP000243052">
    <property type="component" value="Chromosome iv"/>
</dbReference>
<feature type="coiled-coil region" evidence="1">
    <location>
        <begin position="68"/>
        <end position="109"/>
    </location>
</feature>
<evidence type="ECO:0000313" key="4">
    <source>
        <dbReference type="Proteomes" id="UP000243052"/>
    </source>
</evidence>
<gene>
    <name evidence="3" type="ORF">AW171_hschr42645</name>
</gene>
<proteinExistence type="predicted"/>
<organism evidence="3 4">
    <name type="scientific">Eremothecium sinecaudum</name>
    <dbReference type="NCBI Taxonomy" id="45286"/>
    <lineage>
        <taxon>Eukaryota</taxon>
        <taxon>Fungi</taxon>
        <taxon>Dikarya</taxon>
        <taxon>Ascomycota</taxon>
        <taxon>Saccharomycotina</taxon>
        <taxon>Saccharomycetes</taxon>
        <taxon>Saccharomycetales</taxon>
        <taxon>Saccharomycetaceae</taxon>
        <taxon>Eremothecium</taxon>
    </lineage>
</organism>
<evidence type="ECO:0000256" key="1">
    <source>
        <dbReference type="SAM" id="Coils"/>
    </source>
</evidence>
<dbReference type="OrthoDB" id="4036527at2759"/>
<accession>A0A0X8HSS6</accession>